<evidence type="ECO:0000313" key="2">
    <source>
        <dbReference type="EMBL" id="QPI50236.1"/>
    </source>
</evidence>
<reference evidence="2 3" key="1">
    <citation type="submission" date="2020-11" db="EMBL/GenBank/DDBJ databases">
        <authorList>
            <person name="Sun Q."/>
        </authorList>
    </citation>
    <scope>NUCLEOTIDE SEQUENCE [LARGE SCALE GENOMIC DNA]</scope>
    <source>
        <strain evidence="2 3">P8398</strain>
    </source>
</reference>
<feature type="chain" id="PRO_5045311172" description="Solute-binding protein family 3/N-terminal domain-containing protein" evidence="1">
    <location>
        <begin position="23"/>
        <end position="281"/>
    </location>
</feature>
<evidence type="ECO:0008006" key="4">
    <source>
        <dbReference type="Google" id="ProtNLM"/>
    </source>
</evidence>
<accession>A0AA49A8K0</accession>
<gene>
    <name evidence="2" type="ORF">IV454_00910</name>
</gene>
<evidence type="ECO:0000256" key="1">
    <source>
        <dbReference type="SAM" id="SignalP"/>
    </source>
</evidence>
<name>A0AA49A8K0_9BURK</name>
<feature type="signal peptide" evidence="1">
    <location>
        <begin position="1"/>
        <end position="22"/>
    </location>
</feature>
<proteinExistence type="predicted"/>
<dbReference type="SUPFAM" id="SSF53850">
    <property type="entry name" value="Periplasmic binding protein-like II"/>
    <property type="match status" value="1"/>
</dbReference>
<dbReference type="Proteomes" id="UP000662888">
    <property type="component" value="Chromosome"/>
</dbReference>
<keyword evidence="3" id="KW-1185">Reference proteome</keyword>
<dbReference type="EMBL" id="CP065053">
    <property type="protein sequence ID" value="QPI50236.1"/>
    <property type="molecule type" value="Genomic_DNA"/>
</dbReference>
<evidence type="ECO:0000313" key="3">
    <source>
        <dbReference type="Proteomes" id="UP000662888"/>
    </source>
</evidence>
<organism evidence="2 3">
    <name type="scientific">Massilia antarctica</name>
    <dbReference type="NCBI Taxonomy" id="2765360"/>
    <lineage>
        <taxon>Bacteria</taxon>
        <taxon>Pseudomonadati</taxon>
        <taxon>Pseudomonadota</taxon>
        <taxon>Betaproteobacteria</taxon>
        <taxon>Burkholderiales</taxon>
        <taxon>Oxalobacteraceae</taxon>
        <taxon>Telluria group</taxon>
        <taxon>Massilia</taxon>
    </lineage>
</organism>
<protein>
    <recommendedName>
        <fullName evidence="4">Solute-binding protein family 3/N-terminal domain-containing protein</fullName>
    </recommendedName>
</protein>
<dbReference type="RefSeq" id="WP_206089786.1">
    <property type="nucleotide sequence ID" value="NZ_CP065053.1"/>
</dbReference>
<sequence length="281" mass="30421">MFPDRGCACLFAALLLSPPVWGAAPASASAREHGPTLRLCVDERSHLPFITSDGKGTAGELIRLAARESGVQVVFYGAPVTRCREEIRAGVADGFPTAPYTPSLLPFMSFPMRAGVPDGARAVMVARAMVFRRKGSAVGWNGERFTDRTLPVLVPFGSVLLVDRLRAMGVPMDDKGKTLDLIFSKLAAQRGDVAIGAEFSGLDHLAEPRFADQLEMLPLPFSQESYFLGISSAWYGAHAAEVERLWDAIGRIGKSAAYQDFYRKAVSDATRLRDAGLETVQ</sequence>
<keyword evidence="1" id="KW-0732">Signal</keyword>